<keyword evidence="3 6" id="KW-0812">Transmembrane</keyword>
<dbReference type="Proteomes" id="UP001201273">
    <property type="component" value="Unassembled WGS sequence"/>
</dbReference>
<feature type="transmembrane region" description="Helical" evidence="7">
    <location>
        <begin position="67"/>
        <end position="84"/>
    </location>
</feature>
<keyword evidence="6" id="KW-0813">Transport</keyword>
<evidence type="ECO:0000256" key="5">
    <source>
        <dbReference type="ARBA" id="ARBA00023136"/>
    </source>
</evidence>
<feature type="transmembrane region" description="Helical" evidence="7">
    <location>
        <begin position="91"/>
        <end position="110"/>
    </location>
</feature>
<dbReference type="Pfam" id="PF00950">
    <property type="entry name" value="ABC-3"/>
    <property type="match status" value="2"/>
</dbReference>
<evidence type="ECO:0000256" key="4">
    <source>
        <dbReference type="ARBA" id="ARBA00022989"/>
    </source>
</evidence>
<dbReference type="InterPro" id="IPR001626">
    <property type="entry name" value="ABC_TroCD"/>
</dbReference>
<evidence type="ECO:0000256" key="1">
    <source>
        <dbReference type="ARBA" id="ARBA00004141"/>
    </source>
</evidence>
<feature type="transmembrane region" description="Helical" evidence="7">
    <location>
        <begin position="157"/>
        <end position="175"/>
    </location>
</feature>
<protein>
    <submittedName>
        <fullName evidence="8">Metal ABC transporter permease</fullName>
    </submittedName>
</protein>
<dbReference type="InterPro" id="IPR037294">
    <property type="entry name" value="ABC_BtuC-like"/>
</dbReference>
<evidence type="ECO:0000313" key="8">
    <source>
        <dbReference type="EMBL" id="MCE2595440.1"/>
    </source>
</evidence>
<evidence type="ECO:0000313" key="9">
    <source>
        <dbReference type="Proteomes" id="UP001201273"/>
    </source>
</evidence>
<feature type="transmembrane region" description="Helical" evidence="7">
    <location>
        <begin position="181"/>
        <end position="198"/>
    </location>
</feature>
<dbReference type="SUPFAM" id="SSF81345">
    <property type="entry name" value="ABC transporter involved in vitamin B12 uptake, BtuC"/>
    <property type="match status" value="1"/>
</dbReference>
<feature type="transmembrane region" description="Helical" evidence="7">
    <location>
        <begin position="32"/>
        <end position="55"/>
    </location>
</feature>
<gene>
    <name evidence="8" type="ORF">K6Y31_11490</name>
</gene>
<sequence>MTEHIWLLAPLCCGALALVSNLILGRQVLKRGIIFIDLAMAQVSALGMLIITFYWPDLANQYELVPLLGACALALVVGSGIAWLEAKKVDNLEALIGIFYVLSACLAILLVSQAPHAHEHATSLLHGQLLWSSCGDVAALALLAGVLVSVRWFQPRWLDGVGFYCLFALSIPLLVQSLGVYLEFAMLVVPAVAATYCLPRWRDSMALMIGLLGLIAGFALSMWLDLPSGPAVVLMICVLALVLTLAVRTKTGETK</sequence>
<reference evidence="8 9" key="1">
    <citation type="journal article" date="2022" name="Environ. Microbiol. Rep.">
        <title>Eco-phylogenetic analyses reveal divergent evolution of vitamin B12 metabolism in the marine bacterial family 'Psychromonadaceae'.</title>
        <authorList>
            <person name="Jin X."/>
            <person name="Yang Y."/>
            <person name="Cao H."/>
            <person name="Gao B."/>
            <person name="Zhao Z."/>
        </authorList>
    </citation>
    <scope>NUCLEOTIDE SEQUENCE [LARGE SCALE GENOMIC DNA]</scope>
    <source>
        <strain evidence="8 9">MKS20</strain>
    </source>
</reference>
<dbReference type="RefSeq" id="WP_233052921.1">
    <property type="nucleotide sequence ID" value="NZ_JAIMJA010000010.1"/>
</dbReference>
<keyword evidence="9" id="KW-1185">Reference proteome</keyword>
<dbReference type="PANTHER" id="PTHR30477:SF19">
    <property type="entry name" value="METAL ABC TRANSPORTER PERMEASE"/>
    <property type="match status" value="1"/>
</dbReference>
<evidence type="ECO:0000256" key="7">
    <source>
        <dbReference type="SAM" id="Phobius"/>
    </source>
</evidence>
<dbReference type="PANTHER" id="PTHR30477">
    <property type="entry name" value="ABC-TRANSPORTER METAL-BINDING PROTEIN"/>
    <property type="match status" value="1"/>
</dbReference>
<feature type="transmembrane region" description="Helical" evidence="7">
    <location>
        <begin position="230"/>
        <end position="247"/>
    </location>
</feature>
<comment type="similarity">
    <text evidence="2 6">Belongs to the ABC-3 integral membrane protein family.</text>
</comment>
<evidence type="ECO:0000256" key="3">
    <source>
        <dbReference type="ARBA" id="ARBA00022692"/>
    </source>
</evidence>
<comment type="subcellular location">
    <subcellularLocation>
        <location evidence="6">Cell membrane</location>
        <topology evidence="6">Multi-pass membrane protein</topology>
    </subcellularLocation>
    <subcellularLocation>
        <location evidence="1">Membrane</location>
        <topology evidence="1">Multi-pass membrane protein</topology>
    </subcellularLocation>
</comment>
<evidence type="ECO:0000256" key="2">
    <source>
        <dbReference type="ARBA" id="ARBA00008034"/>
    </source>
</evidence>
<evidence type="ECO:0000256" key="6">
    <source>
        <dbReference type="RuleBase" id="RU003943"/>
    </source>
</evidence>
<feature type="transmembrane region" description="Helical" evidence="7">
    <location>
        <begin position="205"/>
        <end position="224"/>
    </location>
</feature>
<feature type="transmembrane region" description="Helical" evidence="7">
    <location>
        <begin position="130"/>
        <end position="150"/>
    </location>
</feature>
<proteinExistence type="inferred from homology"/>
<keyword evidence="5 7" id="KW-0472">Membrane</keyword>
<name>A0ABS8WAZ0_9GAMM</name>
<keyword evidence="4 7" id="KW-1133">Transmembrane helix</keyword>
<organism evidence="8 9">
    <name type="scientific">Motilimonas cestriensis</name>
    <dbReference type="NCBI Taxonomy" id="2742685"/>
    <lineage>
        <taxon>Bacteria</taxon>
        <taxon>Pseudomonadati</taxon>
        <taxon>Pseudomonadota</taxon>
        <taxon>Gammaproteobacteria</taxon>
        <taxon>Alteromonadales</taxon>
        <taxon>Alteromonadales genera incertae sedis</taxon>
        <taxon>Motilimonas</taxon>
    </lineage>
</organism>
<accession>A0ABS8WAZ0</accession>
<dbReference type="EMBL" id="JAIMJA010000010">
    <property type="protein sequence ID" value="MCE2595440.1"/>
    <property type="molecule type" value="Genomic_DNA"/>
</dbReference>
<comment type="caution">
    <text evidence="8">The sequence shown here is derived from an EMBL/GenBank/DDBJ whole genome shotgun (WGS) entry which is preliminary data.</text>
</comment>
<feature type="transmembrane region" description="Helical" evidence="7">
    <location>
        <begin position="6"/>
        <end position="25"/>
    </location>
</feature>